<accession>A0AAD5VKP7</accession>
<proteinExistence type="predicted"/>
<evidence type="ECO:0000313" key="2">
    <source>
        <dbReference type="Proteomes" id="UP001213000"/>
    </source>
</evidence>
<gene>
    <name evidence="1" type="ORF">NP233_g11195</name>
</gene>
<keyword evidence="2" id="KW-1185">Reference proteome</keyword>
<evidence type="ECO:0000313" key="1">
    <source>
        <dbReference type="EMBL" id="KAJ3559712.1"/>
    </source>
</evidence>
<protein>
    <submittedName>
        <fullName evidence="1">Uncharacterized protein</fullName>
    </submittedName>
</protein>
<organism evidence="1 2">
    <name type="scientific">Leucocoprinus birnbaumii</name>
    <dbReference type="NCBI Taxonomy" id="56174"/>
    <lineage>
        <taxon>Eukaryota</taxon>
        <taxon>Fungi</taxon>
        <taxon>Dikarya</taxon>
        <taxon>Basidiomycota</taxon>
        <taxon>Agaricomycotina</taxon>
        <taxon>Agaricomycetes</taxon>
        <taxon>Agaricomycetidae</taxon>
        <taxon>Agaricales</taxon>
        <taxon>Agaricineae</taxon>
        <taxon>Agaricaceae</taxon>
        <taxon>Leucocoprinus</taxon>
    </lineage>
</organism>
<dbReference type="Proteomes" id="UP001213000">
    <property type="component" value="Unassembled WGS sequence"/>
</dbReference>
<reference evidence="1" key="1">
    <citation type="submission" date="2022-07" db="EMBL/GenBank/DDBJ databases">
        <title>Genome Sequence of Leucocoprinus birnbaumii.</title>
        <authorList>
            <person name="Buettner E."/>
        </authorList>
    </citation>
    <scope>NUCLEOTIDE SEQUENCE</scope>
    <source>
        <strain evidence="1">VT141</strain>
    </source>
</reference>
<name>A0AAD5VKP7_9AGAR</name>
<dbReference type="AlphaFoldDB" id="A0AAD5VKP7"/>
<dbReference type="EMBL" id="JANIEX010001283">
    <property type="protein sequence ID" value="KAJ3559712.1"/>
    <property type="molecule type" value="Genomic_DNA"/>
</dbReference>
<comment type="caution">
    <text evidence="1">The sequence shown here is derived from an EMBL/GenBank/DDBJ whole genome shotgun (WGS) entry which is preliminary data.</text>
</comment>
<sequence length="173" mass="19694">MQDYDDLSVIMHSALVRKYATGHPFRYGLFIGSKCKEAHRIAISADSGWGVPVSWLVDKTPEFITVDDLQLDIWLSSKHIYPKEQVVYLPAQWIQLTNQLLLIRTYTWMKHPDAHCSLYPNRLLTSLSKGKLRLRGNVVVVRILDHGEVVDIGPEDVCMVFDALSSIESTKLV</sequence>